<evidence type="ECO:0000256" key="2">
    <source>
        <dbReference type="SAM" id="MobiDB-lite"/>
    </source>
</evidence>
<organism evidence="5 6">
    <name type="scientific">Piromyces finnis</name>
    <dbReference type="NCBI Taxonomy" id="1754191"/>
    <lineage>
        <taxon>Eukaryota</taxon>
        <taxon>Fungi</taxon>
        <taxon>Fungi incertae sedis</taxon>
        <taxon>Chytridiomycota</taxon>
        <taxon>Chytridiomycota incertae sedis</taxon>
        <taxon>Neocallimastigomycetes</taxon>
        <taxon>Neocallimastigales</taxon>
        <taxon>Neocallimastigaceae</taxon>
        <taxon>Piromyces</taxon>
    </lineage>
</organism>
<dbReference type="PROSITE" id="PS50089">
    <property type="entry name" value="ZF_RING_2"/>
    <property type="match status" value="1"/>
</dbReference>
<dbReference type="OrthoDB" id="2159395at2759"/>
<dbReference type="InterPro" id="IPR001841">
    <property type="entry name" value="Znf_RING"/>
</dbReference>
<evidence type="ECO:0000313" key="5">
    <source>
        <dbReference type="EMBL" id="ORX58461.1"/>
    </source>
</evidence>
<reference evidence="5 6" key="1">
    <citation type="submission" date="2016-08" db="EMBL/GenBank/DDBJ databases">
        <title>Genomes of anaerobic fungi encode conserved fungal cellulosomes for biomass hydrolysis.</title>
        <authorList>
            <consortium name="DOE Joint Genome Institute"/>
            <person name="Haitjema C.H."/>
            <person name="Gilmore S.P."/>
            <person name="Henske J.K."/>
            <person name="Solomon K.V."/>
            <person name="De Groot R."/>
            <person name="Kuo A."/>
            <person name="Mondo S.J."/>
            <person name="Salamov A.A."/>
            <person name="Labutti K."/>
            <person name="Zhao Z."/>
            <person name="Chiniquy J."/>
            <person name="Barry K."/>
            <person name="Brewer H.M."/>
            <person name="Purvine S.O."/>
            <person name="Wright A.T."/>
            <person name="Boxma B."/>
            <person name="Van Alen T."/>
            <person name="Hackstein J.H."/>
            <person name="Baker S.E."/>
            <person name="Grigoriev I.V."/>
            <person name="O'Malley M.A."/>
        </authorList>
    </citation>
    <scope>NUCLEOTIDE SEQUENCE [LARGE SCALE GENOMIC DNA]</scope>
    <source>
        <strain evidence="6">finn</strain>
    </source>
</reference>
<evidence type="ECO:0000256" key="1">
    <source>
        <dbReference type="PROSITE-ProRule" id="PRU00175"/>
    </source>
</evidence>
<dbReference type="AlphaFoldDB" id="A0A1Y1VK50"/>
<keyword evidence="6" id="KW-1185">Reference proteome</keyword>
<feature type="transmembrane region" description="Helical" evidence="3">
    <location>
        <begin position="829"/>
        <end position="851"/>
    </location>
</feature>
<evidence type="ECO:0000259" key="4">
    <source>
        <dbReference type="PROSITE" id="PS50089"/>
    </source>
</evidence>
<dbReference type="GO" id="GO:0006511">
    <property type="term" value="P:ubiquitin-dependent protein catabolic process"/>
    <property type="evidence" value="ECO:0007669"/>
    <property type="project" value="TreeGrafter"/>
</dbReference>
<dbReference type="InterPro" id="IPR051826">
    <property type="entry name" value="E3_ubiquitin-ligase_domain"/>
</dbReference>
<dbReference type="STRING" id="1754191.A0A1Y1VK50"/>
<dbReference type="PANTHER" id="PTHR22765:SF434">
    <property type="entry name" value="GB|AAD18119.1-RELATED"/>
    <property type="match status" value="1"/>
</dbReference>
<evidence type="ECO:0000256" key="3">
    <source>
        <dbReference type="SAM" id="Phobius"/>
    </source>
</evidence>
<dbReference type="EMBL" id="MCFH01000004">
    <property type="protein sequence ID" value="ORX58461.1"/>
    <property type="molecule type" value="Genomic_DNA"/>
</dbReference>
<protein>
    <recommendedName>
        <fullName evidence="4">RING-type domain-containing protein</fullName>
    </recommendedName>
</protein>
<feature type="compositionally biased region" description="Basic residues" evidence="2">
    <location>
        <begin position="60"/>
        <end position="69"/>
    </location>
</feature>
<keyword evidence="3" id="KW-0812">Transmembrane</keyword>
<dbReference type="Pfam" id="PF13639">
    <property type="entry name" value="zf-RING_2"/>
    <property type="match status" value="1"/>
</dbReference>
<dbReference type="CDD" id="cd16448">
    <property type="entry name" value="RING-H2"/>
    <property type="match status" value="1"/>
</dbReference>
<name>A0A1Y1VK50_9FUNG</name>
<dbReference type="Gene3D" id="3.30.40.10">
    <property type="entry name" value="Zinc/RING finger domain, C3HC4 (zinc finger)"/>
    <property type="match status" value="1"/>
</dbReference>
<feature type="region of interest" description="Disordered" evidence="2">
    <location>
        <begin position="710"/>
        <end position="739"/>
    </location>
</feature>
<dbReference type="InterPro" id="IPR013083">
    <property type="entry name" value="Znf_RING/FYVE/PHD"/>
</dbReference>
<dbReference type="SMART" id="SM00184">
    <property type="entry name" value="RING"/>
    <property type="match status" value="1"/>
</dbReference>
<dbReference type="GO" id="GO:0008270">
    <property type="term" value="F:zinc ion binding"/>
    <property type="evidence" value="ECO:0007669"/>
    <property type="project" value="UniProtKB-KW"/>
</dbReference>
<keyword evidence="1" id="KW-0862">Zinc</keyword>
<dbReference type="SUPFAM" id="SSF57850">
    <property type="entry name" value="RING/U-box"/>
    <property type="match status" value="1"/>
</dbReference>
<dbReference type="PANTHER" id="PTHR22765">
    <property type="entry name" value="RING FINGER AND PROTEASE ASSOCIATED DOMAIN-CONTAINING"/>
    <property type="match status" value="1"/>
</dbReference>
<dbReference type="GO" id="GO:0061630">
    <property type="term" value="F:ubiquitin protein ligase activity"/>
    <property type="evidence" value="ECO:0007669"/>
    <property type="project" value="TreeGrafter"/>
</dbReference>
<feature type="region of interest" description="Disordered" evidence="2">
    <location>
        <begin position="57"/>
        <end position="80"/>
    </location>
</feature>
<comment type="caution">
    <text evidence="5">The sequence shown here is derived from an EMBL/GenBank/DDBJ whole genome shotgun (WGS) entry which is preliminary data.</text>
</comment>
<accession>A0A1Y1VK50</accession>
<keyword evidence="3" id="KW-1133">Transmembrane helix</keyword>
<proteinExistence type="predicted"/>
<gene>
    <name evidence="5" type="ORF">BCR36DRAFT_580070</name>
</gene>
<sequence>MEFENNNDDNISNSKVVTTTTKKNVIINNIDNSHSIIEYNSIIIPEIIKQETTTITTKTTIKKKKKRQRKTDVTEQNNNDSNELCDISFTSIYSTTSSISSISNDLYSASFINNSSIEELPINYNPYNTSHNNHILLNNVQVMTTKDNISELLSNTKKGKEKEIDISDINEKLSNSLGGKISPKHLSFSENTSKNSFNIISSKINENKNNSKVTETNRLSVSINSNNGSNYNTSTCSLSKYSNANVIENKQKMKKNDNMKLKRNSNISEININYFERNAIPFNRHSLAEGTLNINNVTDFNALTFLKESHLANFNDGHSFTQNSPIKKINTYKTCTNSVIQNGTLENDIICQHPYYLNKDDFHDIYSIMNHKASMNKLHTINKMNNRDAENRALGKESLKGKGEMKENKERASNFGFIQRAGYTKPEGLEPWIEKSAFNLEKEKCSICFEGFKDESCIPFMLVCQHYFHFECIFKWCCQEDNSKCPLCRETIDKNCIFEDIIFEFDTMDENNLCYSTILPELNQEISTTSTTTLTHSQTKTTRSTTSSKYPINEHSFTSSSKNLITPSSTASSISSPIYSTLSLSSCYLNEDKVPCTPPLLPVKETLDPPSNIKYLKDNDTDNACIMTTYSYINLKDINNADSNTAMKHSNASLYNPSIHLKTPESKYSLPGLSITHTPDLIPHNSYDSIRPTMNRFSFISLQNISSNLDKTEMTSPSENGNSHASQKNFTKSNVRNTSSTSIPAFPSILDIPDKEDLILNSDTTDITLYPSNLSSTSHQDHSCISVNENTLNPNNIKSTIDQSITTLLSKEKDYIFIWTKKILNNKKIYIYIIPMSLLFFFFLFILFYLLL</sequence>
<feature type="domain" description="RING-type" evidence="4">
    <location>
        <begin position="445"/>
        <end position="489"/>
    </location>
</feature>
<reference evidence="5 6" key="2">
    <citation type="submission" date="2016-08" db="EMBL/GenBank/DDBJ databases">
        <title>Pervasive Adenine N6-methylation of Active Genes in Fungi.</title>
        <authorList>
            <consortium name="DOE Joint Genome Institute"/>
            <person name="Mondo S.J."/>
            <person name="Dannebaum R.O."/>
            <person name="Kuo R.C."/>
            <person name="Labutti K."/>
            <person name="Haridas S."/>
            <person name="Kuo A."/>
            <person name="Salamov A."/>
            <person name="Ahrendt S.R."/>
            <person name="Lipzen A."/>
            <person name="Sullivan W."/>
            <person name="Andreopoulos W.B."/>
            <person name="Clum A."/>
            <person name="Lindquist E."/>
            <person name="Daum C."/>
            <person name="Ramamoorthy G.K."/>
            <person name="Gryganskyi A."/>
            <person name="Culley D."/>
            <person name="Magnuson J.K."/>
            <person name="James T.Y."/>
            <person name="O'Malley M.A."/>
            <person name="Stajich J.E."/>
            <person name="Spatafora J.W."/>
            <person name="Visel A."/>
            <person name="Grigoriev I.V."/>
        </authorList>
    </citation>
    <scope>NUCLEOTIDE SEQUENCE [LARGE SCALE GENOMIC DNA]</scope>
    <source>
        <strain evidence="6">finn</strain>
    </source>
</reference>
<dbReference type="Proteomes" id="UP000193719">
    <property type="component" value="Unassembled WGS sequence"/>
</dbReference>
<keyword evidence="1" id="KW-0479">Metal-binding</keyword>
<feature type="compositionally biased region" description="Low complexity" evidence="2">
    <location>
        <begin position="530"/>
        <end position="548"/>
    </location>
</feature>
<keyword evidence="3" id="KW-0472">Membrane</keyword>
<feature type="region of interest" description="Disordered" evidence="2">
    <location>
        <begin position="530"/>
        <end position="549"/>
    </location>
</feature>
<keyword evidence="1" id="KW-0863">Zinc-finger</keyword>
<evidence type="ECO:0000313" key="6">
    <source>
        <dbReference type="Proteomes" id="UP000193719"/>
    </source>
</evidence>